<protein>
    <recommendedName>
        <fullName evidence="4">DUF935 family protein</fullName>
    </recommendedName>
</protein>
<gene>
    <name evidence="2" type="ORF">GWO63_010190</name>
</gene>
<evidence type="ECO:0008006" key="4">
    <source>
        <dbReference type="Google" id="ProtNLM"/>
    </source>
</evidence>
<dbReference type="RefSeq" id="WP_200449265.1">
    <property type="nucleotide sequence ID" value="NZ_JAACBX020000002.1"/>
</dbReference>
<feature type="compositionally biased region" description="Basic and acidic residues" evidence="1">
    <location>
        <begin position="405"/>
        <end position="421"/>
    </location>
</feature>
<dbReference type="Pfam" id="PF06074">
    <property type="entry name" value="Portal_Mu"/>
    <property type="match status" value="1"/>
</dbReference>
<feature type="region of interest" description="Disordered" evidence="1">
    <location>
        <begin position="405"/>
        <end position="445"/>
    </location>
</feature>
<dbReference type="InterPro" id="IPR009279">
    <property type="entry name" value="Portal_Mu"/>
</dbReference>
<evidence type="ECO:0000313" key="3">
    <source>
        <dbReference type="Proteomes" id="UP001518680"/>
    </source>
</evidence>
<keyword evidence="3" id="KW-1185">Reference proteome</keyword>
<evidence type="ECO:0000313" key="2">
    <source>
        <dbReference type="EMBL" id="MBM0244597.1"/>
    </source>
</evidence>
<reference evidence="2 3" key="1">
    <citation type="submission" date="2021-01" db="EMBL/GenBank/DDBJ databases">
        <title>Complete genome sequences of Corynebacterium macginleyi strains isolated from infectious keratitis.</title>
        <authorList>
            <person name="Sagerfors S."/>
            <person name="Poehlein A."/>
            <person name="Soderquist B."/>
            <person name="Bruggemann H."/>
        </authorList>
    </citation>
    <scope>NUCLEOTIDE SEQUENCE [LARGE SCALE GENOMIC DNA]</scope>
    <source>
        <strain evidence="2 3">12T220</strain>
    </source>
</reference>
<organism evidence="2 3">
    <name type="scientific">Corynebacterium macginleyi</name>
    <dbReference type="NCBI Taxonomy" id="38290"/>
    <lineage>
        <taxon>Bacteria</taxon>
        <taxon>Bacillati</taxon>
        <taxon>Actinomycetota</taxon>
        <taxon>Actinomycetes</taxon>
        <taxon>Mycobacteriales</taxon>
        <taxon>Corynebacteriaceae</taxon>
        <taxon>Corynebacterium</taxon>
    </lineage>
</organism>
<comment type="caution">
    <text evidence="2">The sequence shown here is derived from an EMBL/GenBank/DDBJ whole genome shotgun (WGS) entry which is preliminary data.</text>
</comment>
<accession>A0ABS1Y895</accession>
<dbReference type="Proteomes" id="UP001518680">
    <property type="component" value="Unassembled WGS sequence"/>
</dbReference>
<proteinExistence type="predicted"/>
<evidence type="ECO:0000256" key="1">
    <source>
        <dbReference type="SAM" id="MobiDB-lite"/>
    </source>
</evidence>
<sequence>MADFKAREVGHARAARNHALSEDNWELRFPHSARVFAKMGREDAQVTSVLRAVTLPIRRATWFVEPNGAPDDIVAAVCEDLRLRAKGEDPNKPFAPRTGRVSWEKHLEQALKAMQFGHMFFEQVYEPGADGREHLVKLAPRWPGTIDAINVDDDGGLMSIRQTAAAGTRRGDEVREIPVDRLVAYVFDDEGSQWTGKSVLRPAYKHWKLRDSLLRLELSTLDRNGMGVPVYTGSEVAMDPDKDLADGQGIVEGFRAGEHAGASIPAGAKLQLLGTSGQLVSPREAINYHDSMIAKSVLAHFLNLEGKGGSYALAETQSDLFIQSLQTTAEWLADIATQHVVEDLVRVAFPDHTGLAPRVTFDPIASKKEISAADLAGLKNAGLILGDKDLEEDLRRRYTLPPKQKLSDALESKKQRQRLEEEMGVTLSSQDEIPTYVGPVDELKE</sequence>
<name>A0ABS1Y895_9CORY</name>
<dbReference type="EMBL" id="JAACBX020000002">
    <property type="protein sequence ID" value="MBM0244597.1"/>
    <property type="molecule type" value="Genomic_DNA"/>
</dbReference>